<evidence type="ECO:0000256" key="1">
    <source>
        <dbReference type="ARBA" id="ARBA00007355"/>
    </source>
</evidence>
<dbReference type="OrthoDB" id="10255576at2759"/>
<dbReference type="SMR" id="A0A7M7G386"/>
<dbReference type="EnsemblMetazoa" id="XM_001602315">
    <property type="protein sequence ID" value="XP_001602365"/>
    <property type="gene ID" value="LOC100119047"/>
</dbReference>
<dbReference type="GO" id="GO:0032981">
    <property type="term" value="P:mitochondrial respiratory chain complex I assembly"/>
    <property type="evidence" value="ECO:0007669"/>
    <property type="project" value="TreeGrafter"/>
</dbReference>
<reference evidence="2" key="1">
    <citation type="submission" date="2021-01" db="UniProtKB">
        <authorList>
            <consortium name="EnsemblMetazoa"/>
        </authorList>
    </citation>
    <scope>IDENTIFICATION</scope>
</reference>
<sequence>MARRERGLLRIIFKEFLRSLTPKIPKHTCVGEDYMGTKYYEVERIKTSIHHKPNRYFVPKEKNNFEQEIPAEWEAWLRQRRKVAPTENEVMENYEMIIMKRKNAAEIEATYAKETSIQVLNPDAKPVSQHSSLNYPVYDDYKEFGRNYKPKPKG</sequence>
<proteinExistence type="inferred from homology"/>
<dbReference type="AlphaFoldDB" id="A0A7M7G386"/>
<accession>A0A7M7G386</accession>
<dbReference type="GO" id="GO:0045271">
    <property type="term" value="C:respiratory chain complex I"/>
    <property type="evidence" value="ECO:0007669"/>
    <property type="project" value="InterPro"/>
</dbReference>
<dbReference type="Proteomes" id="UP000002358">
    <property type="component" value="Chromosome 1"/>
</dbReference>
<dbReference type="PANTHER" id="PTHR32470:SF2">
    <property type="entry name" value="NADH DEHYDROGENASE [UBIQUINONE] 1 ALPHA SUBCOMPLEX ASSEMBLY FACTOR 2"/>
    <property type="match status" value="1"/>
</dbReference>
<dbReference type="Pfam" id="PF05071">
    <property type="entry name" value="NDUFA12"/>
    <property type="match status" value="1"/>
</dbReference>
<dbReference type="KEGG" id="nvi:100119047"/>
<organism evidence="2 3">
    <name type="scientific">Nasonia vitripennis</name>
    <name type="common">Parasitic wasp</name>
    <dbReference type="NCBI Taxonomy" id="7425"/>
    <lineage>
        <taxon>Eukaryota</taxon>
        <taxon>Metazoa</taxon>
        <taxon>Ecdysozoa</taxon>
        <taxon>Arthropoda</taxon>
        <taxon>Hexapoda</taxon>
        <taxon>Insecta</taxon>
        <taxon>Pterygota</taxon>
        <taxon>Neoptera</taxon>
        <taxon>Endopterygota</taxon>
        <taxon>Hymenoptera</taxon>
        <taxon>Apocrita</taxon>
        <taxon>Proctotrupomorpha</taxon>
        <taxon>Chalcidoidea</taxon>
        <taxon>Pteromalidae</taxon>
        <taxon>Pteromalinae</taxon>
        <taxon>Nasonia</taxon>
    </lineage>
</organism>
<evidence type="ECO:0000313" key="2">
    <source>
        <dbReference type="EnsemblMetazoa" id="XP_001602365"/>
    </source>
</evidence>
<dbReference type="FunCoup" id="A0A7M7G386">
    <property type="interactions" value="1234"/>
</dbReference>
<evidence type="ECO:0008006" key="4">
    <source>
        <dbReference type="Google" id="ProtNLM"/>
    </source>
</evidence>
<dbReference type="InParanoid" id="A0A7M7G386"/>
<dbReference type="InterPro" id="IPR007763">
    <property type="entry name" value="NDUFA12"/>
</dbReference>
<dbReference type="InterPro" id="IPR052618">
    <property type="entry name" value="ComplexI_NDUFA12"/>
</dbReference>
<dbReference type="GO" id="GO:0005739">
    <property type="term" value="C:mitochondrion"/>
    <property type="evidence" value="ECO:0007669"/>
    <property type="project" value="TreeGrafter"/>
</dbReference>
<dbReference type="PANTHER" id="PTHR32470">
    <property type="entry name" value="ADH DEHYDROGENASE [UBIQUINONE] 1 ALPHA SUBCOMPLEX ASSEMBLY FACTOR 2"/>
    <property type="match status" value="1"/>
</dbReference>
<gene>
    <name evidence="2" type="primary">100119047</name>
</gene>
<comment type="similarity">
    <text evidence="1">Belongs to the complex I NDUFA12 subunit family.</text>
</comment>
<name>A0A7M7G386_NASVI</name>
<evidence type="ECO:0000313" key="3">
    <source>
        <dbReference type="Proteomes" id="UP000002358"/>
    </source>
</evidence>
<keyword evidence="3" id="KW-1185">Reference proteome</keyword>
<dbReference type="EnsemblMetazoa" id="XM_032596143">
    <property type="protein sequence ID" value="XP_032452034"/>
    <property type="gene ID" value="LOC100119047"/>
</dbReference>
<protein>
    <recommendedName>
        <fullName evidence="4">NADH dehydrogenase [ubiquinone] 1 alpha subcomplex assembly factor 2</fullName>
    </recommendedName>
</protein>
<dbReference type="OMA" id="KGHESFP"/>